<evidence type="ECO:0000313" key="4">
    <source>
        <dbReference type="RefSeq" id="XP_055863536.1"/>
    </source>
</evidence>
<dbReference type="Proteomes" id="UP001165740">
    <property type="component" value="Chromosome 13"/>
</dbReference>
<feature type="region of interest" description="Disordered" evidence="1">
    <location>
        <begin position="42"/>
        <end position="61"/>
    </location>
</feature>
<evidence type="ECO:0000256" key="1">
    <source>
        <dbReference type="SAM" id="MobiDB-lite"/>
    </source>
</evidence>
<feature type="compositionally biased region" description="Basic and acidic residues" evidence="1">
    <location>
        <begin position="42"/>
        <end position="60"/>
    </location>
</feature>
<dbReference type="AlphaFoldDB" id="A0A9W2YL68"/>
<gene>
    <name evidence="4" type="primary">LOC106062022</name>
</gene>
<feature type="chain" id="PRO_5040785007" evidence="2">
    <location>
        <begin position="17"/>
        <end position="604"/>
    </location>
</feature>
<dbReference type="GeneID" id="106062022"/>
<dbReference type="RefSeq" id="XP_055863536.1">
    <property type="nucleotide sequence ID" value="XM_056007561.1"/>
</dbReference>
<evidence type="ECO:0000256" key="2">
    <source>
        <dbReference type="SAM" id="SignalP"/>
    </source>
</evidence>
<keyword evidence="2" id="KW-0732">Signal</keyword>
<sequence length="604" mass="69206">MRILIISLWLLTLALGVMSGASLYDYFEREFAEDRHRRRSYDKDWEDYRPSSKTKEKAKENCGISPELQAKLQALTDTVKALAKQTMILQESVEERTRTGGQSGIKQVRHDTEGTKNYHGSTHIDTGVAGVHDHSDYIRLLGMGEVSAVINGVEFRTRHNDYRLVKKSSTNTSFLAVEDIPFPPVPPSVLNLENPDDQIEEMKQYFVAWSTQNATHRNYTDYFKPVLSYMEAMWTTDADTELTEPYYSDRHHLDARSWDDLMSKVKYMSYTGNKDNFENLGFLPRKIMSVDPVTGIPSYAQWNYRILCHPIDFDIPFKYLKQREDLSWRYPRNLTLKEVKDETRAARFSLNADDDDEQFTTYTILDKIFQSIPGMDNVPDPNLIEGYGGRFGSVEDPSIPLKQGYYHRYERWDQAGAMGSDLAHRGFSDQYMFVAINTQNRIVPMAMEDCKKGVCTKYSSRVSYAIPMEIVYLTPLLSWNPYSIAYNDDPTKATAGGRDGNTEETAYDGVDFNHYYRTPSKFFSGPVLEPDDADTPKAVVKVKNLQGKVVNVTASGTTFMLRQIDGGGQMRLRYPIHPIHGEGSSSWKELSAMWAVEQKYRPYP</sequence>
<reference evidence="4" key="1">
    <citation type="submission" date="2025-08" db="UniProtKB">
        <authorList>
            <consortium name="RefSeq"/>
        </authorList>
    </citation>
    <scope>IDENTIFICATION</scope>
</reference>
<evidence type="ECO:0000313" key="3">
    <source>
        <dbReference type="Proteomes" id="UP001165740"/>
    </source>
</evidence>
<proteinExistence type="predicted"/>
<accession>A0A9W2YL68</accession>
<dbReference type="OMA" id="GSTHIDY"/>
<name>A0A9W2YL68_BIOGL</name>
<dbReference type="OrthoDB" id="6059742at2759"/>
<feature type="signal peptide" evidence="2">
    <location>
        <begin position="1"/>
        <end position="16"/>
    </location>
</feature>
<organism evidence="3 4">
    <name type="scientific">Biomphalaria glabrata</name>
    <name type="common">Bloodfluke planorb</name>
    <name type="synonym">Freshwater snail</name>
    <dbReference type="NCBI Taxonomy" id="6526"/>
    <lineage>
        <taxon>Eukaryota</taxon>
        <taxon>Metazoa</taxon>
        <taxon>Spiralia</taxon>
        <taxon>Lophotrochozoa</taxon>
        <taxon>Mollusca</taxon>
        <taxon>Gastropoda</taxon>
        <taxon>Heterobranchia</taxon>
        <taxon>Euthyneura</taxon>
        <taxon>Panpulmonata</taxon>
        <taxon>Hygrophila</taxon>
        <taxon>Lymnaeoidea</taxon>
        <taxon>Planorbidae</taxon>
        <taxon>Biomphalaria</taxon>
    </lineage>
</organism>
<keyword evidence="3" id="KW-1185">Reference proteome</keyword>
<protein>
    <submittedName>
        <fullName evidence="4">Uncharacterized protein LOC106062022</fullName>
    </submittedName>
</protein>